<dbReference type="AlphaFoldDB" id="A0A183H8N5"/>
<sequence length="79" mass="9046">MIGISPTDLCICTFNFKVKNTEWLCFAYPQKAVKSVKEIRREQIPSVPPDLIKFRSDGKHFHKIAMRGKGHVLDEVGDE</sequence>
<name>A0A183H8N5_9BILA</name>
<keyword evidence="2" id="KW-1185">Reference proteome</keyword>
<dbReference type="WBParaSite" id="OFLC_0000384601-mRNA-1">
    <property type="protein sequence ID" value="OFLC_0000384601-mRNA-1"/>
    <property type="gene ID" value="OFLC_0000384601"/>
</dbReference>
<evidence type="ECO:0000313" key="2">
    <source>
        <dbReference type="Proteomes" id="UP000267606"/>
    </source>
</evidence>
<proteinExistence type="predicted"/>
<evidence type="ECO:0000313" key="1">
    <source>
        <dbReference type="EMBL" id="VDO37956.1"/>
    </source>
</evidence>
<dbReference type="Proteomes" id="UP000267606">
    <property type="component" value="Unassembled WGS sequence"/>
</dbReference>
<protein>
    <submittedName>
        <fullName evidence="3">Transposase</fullName>
    </submittedName>
</protein>
<dbReference type="EMBL" id="UZAJ01002712">
    <property type="protein sequence ID" value="VDO37956.1"/>
    <property type="molecule type" value="Genomic_DNA"/>
</dbReference>
<organism evidence="3">
    <name type="scientific">Onchocerca flexuosa</name>
    <dbReference type="NCBI Taxonomy" id="387005"/>
    <lineage>
        <taxon>Eukaryota</taxon>
        <taxon>Metazoa</taxon>
        <taxon>Ecdysozoa</taxon>
        <taxon>Nematoda</taxon>
        <taxon>Chromadorea</taxon>
        <taxon>Rhabditida</taxon>
        <taxon>Spirurina</taxon>
        <taxon>Spiruromorpha</taxon>
        <taxon>Filarioidea</taxon>
        <taxon>Onchocercidae</taxon>
        <taxon>Onchocerca</taxon>
    </lineage>
</organism>
<reference evidence="1 2" key="2">
    <citation type="submission" date="2018-11" db="EMBL/GenBank/DDBJ databases">
        <authorList>
            <consortium name="Pathogen Informatics"/>
        </authorList>
    </citation>
    <scope>NUCLEOTIDE SEQUENCE [LARGE SCALE GENOMIC DNA]</scope>
</reference>
<accession>A0A183H8N5</accession>
<reference evidence="3" key="1">
    <citation type="submission" date="2016-06" db="UniProtKB">
        <authorList>
            <consortium name="WormBaseParasite"/>
        </authorList>
    </citation>
    <scope>IDENTIFICATION</scope>
</reference>
<gene>
    <name evidence="1" type="ORF">OFLC_LOCUS3847</name>
</gene>
<evidence type="ECO:0000313" key="3">
    <source>
        <dbReference type="WBParaSite" id="OFLC_0000384601-mRNA-1"/>
    </source>
</evidence>